<evidence type="ECO:0000313" key="2">
    <source>
        <dbReference type="Proteomes" id="UP001200557"/>
    </source>
</evidence>
<dbReference type="InterPro" id="IPR052924">
    <property type="entry name" value="OsmC/Ohr_hydroprdx_reductase"/>
</dbReference>
<comment type="caution">
    <text evidence="1">The sequence shown here is derived from an EMBL/GenBank/DDBJ whole genome shotgun (WGS) entry which is preliminary data.</text>
</comment>
<dbReference type="Gene3D" id="3.30.300.20">
    <property type="match status" value="1"/>
</dbReference>
<organism evidence="1 2">
    <name type="scientific">Octadecabacter dasysiphoniae</name>
    <dbReference type="NCBI Taxonomy" id="2909341"/>
    <lineage>
        <taxon>Bacteria</taxon>
        <taxon>Pseudomonadati</taxon>
        <taxon>Pseudomonadota</taxon>
        <taxon>Alphaproteobacteria</taxon>
        <taxon>Rhodobacterales</taxon>
        <taxon>Roseobacteraceae</taxon>
        <taxon>Octadecabacter</taxon>
    </lineage>
</organism>
<name>A0ABS9CZI3_9RHOB</name>
<dbReference type="InterPro" id="IPR003718">
    <property type="entry name" value="OsmC/Ohr_fam"/>
</dbReference>
<dbReference type="RefSeq" id="WP_235226901.1">
    <property type="nucleotide sequence ID" value="NZ_JAKGAQ010000004.1"/>
</dbReference>
<dbReference type="Pfam" id="PF02566">
    <property type="entry name" value="OsmC"/>
    <property type="match status" value="1"/>
</dbReference>
<accession>A0ABS9CZI3</accession>
<protein>
    <submittedName>
        <fullName evidence="1">OsmC family protein</fullName>
    </submittedName>
</protein>
<gene>
    <name evidence="1" type="ORF">L0664_15990</name>
</gene>
<dbReference type="SUPFAM" id="SSF82784">
    <property type="entry name" value="OsmC-like"/>
    <property type="match status" value="1"/>
</dbReference>
<dbReference type="Proteomes" id="UP001200557">
    <property type="component" value="Unassembled WGS sequence"/>
</dbReference>
<dbReference type="InterPro" id="IPR015946">
    <property type="entry name" value="KH_dom-like_a/b"/>
</dbReference>
<dbReference type="PANTHER" id="PTHR35368:SF1">
    <property type="entry name" value="HYDROPEROXIDE REDUCTASE"/>
    <property type="match status" value="1"/>
</dbReference>
<keyword evidence="2" id="KW-1185">Reference proteome</keyword>
<dbReference type="EMBL" id="JAKGAQ010000004">
    <property type="protein sequence ID" value="MCF2872578.1"/>
    <property type="molecule type" value="Genomic_DNA"/>
</dbReference>
<reference evidence="1 2" key="1">
    <citation type="submission" date="2022-01" db="EMBL/GenBank/DDBJ databases">
        <title>Octadecabacter sp. nov., isolated from a marine alga.</title>
        <authorList>
            <person name="Jin M.S."/>
            <person name="Kim H.M."/>
            <person name="Han D.M."/>
            <person name="Jung J.J."/>
            <person name="Jeon C.O."/>
        </authorList>
    </citation>
    <scope>NUCLEOTIDE SEQUENCE [LARGE SCALE GENOMIC DNA]</scope>
    <source>
        <strain evidence="1 2">G9-8</strain>
    </source>
</reference>
<proteinExistence type="predicted"/>
<dbReference type="InterPro" id="IPR036102">
    <property type="entry name" value="OsmC/Ohrsf"/>
</dbReference>
<evidence type="ECO:0000313" key="1">
    <source>
        <dbReference type="EMBL" id="MCF2872578.1"/>
    </source>
</evidence>
<dbReference type="PANTHER" id="PTHR35368">
    <property type="entry name" value="HYDROPEROXIDE REDUCTASE"/>
    <property type="match status" value="1"/>
</dbReference>
<sequence>MAIKMKTSVTLSIDAVCSSHSVAQVRTRDLAQIIDEPVERHGTNLGFTPTDTALSALAGCTNTIGHKCANKLGVDIGNLNISVKCRFNRLGVTLAEEIDVPFEEIDLVVIADGPVTQDELNNVAAEVAKYCPLAKLFRGAGTVINEDWRKAD</sequence>